<accession>A0AAV4QJL0</accession>
<gene>
    <name evidence="1" type="ORF">CEXT_396351</name>
</gene>
<proteinExistence type="predicted"/>
<evidence type="ECO:0000313" key="2">
    <source>
        <dbReference type="Proteomes" id="UP001054945"/>
    </source>
</evidence>
<organism evidence="1 2">
    <name type="scientific">Caerostris extrusa</name>
    <name type="common">Bark spider</name>
    <name type="synonym">Caerostris bankana</name>
    <dbReference type="NCBI Taxonomy" id="172846"/>
    <lineage>
        <taxon>Eukaryota</taxon>
        <taxon>Metazoa</taxon>
        <taxon>Ecdysozoa</taxon>
        <taxon>Arthropoda</taxon>
        <taxon>Chelicerata</taxon>
        <taxon>Arachnida</taxon>
        <taxon>Araneae</taxon>
        <taxon>Araneomorphae</taxon>
        <taxon>Entelegynae</taxon>
        <taxon>Araneoidea</taxon>
        <taxon>Araneidae</taxon>
        <taxon>Caerostris</taxon>
    </lineage>
</organism>
<sequence length="278" mass="31617">MRRGPCFLPAKDEANDQRSLLSQIAVDPAGLVEAGSLIDLVPIFSSSPIPIISIYILARLCRNVLYCKLINVPRPFKAAVTHLAHKKKKEFQFLCDLSSISFKLSQAGFAPPFHKEFFFSTVESDEAWVAFPLHFISDPNKQGNLEALEGLLSDEAWVASPLHFISDPNKQGNLRPWRDFRCSEPHKKKREGLEFLSDLSSILFRLSHAGFAPHFHERIFFSTVGPTRRGWRFLFTSFLIRQAGNLEALEGLLVRRNEIKNNKIGWKNRISPRNCLIS</sequence>
<reference evidence="1 2" key="1">
    <citation type="submission" date="2021-06" db="EMBL/GenBank/DDBJ databases">
        <title>Caerostris extrusa draft genome.</title>
        <authorList>
            <person name="Kono N."/>
            <person name="Arakawa K."/>
        </authorList>
    </citation>
    <scope>NUCLEOTIDE SEQUENCE [LARGE SCALE GENOMIC DNA]</scope>
</reference>
<comment type="caution">
    <text evidence="1">The sequence shown here is derived from an EMBL/GenBank/DDBJ whole genome shotgun (WGS) entry which is preliminary data.</text>
</comment>
<dbReference type="EMBL" id="BPLR01006390">
    <property type="protein sequence ID" value="GIY09499.1"/>
    <property type="molecule type" value="Genomic_DNA"/>
</dbReference>
<evidence type="ECO:0008006" key="3">
    <source>
        <dbReference type="Google" id="ProtNLM"/>
    </source>
</evidence>
<evidence type="ECO:0000313" key="1">
    <source>
        <dbReference type="EMBL" id="GIY09499.1"/>
    </source>
</evidence>
<dbReference type="AlphaFoldDB" id="A0AAV4QJL0"/>
<dbReference type="Proteomes" id="UP001054945">
    <property type="component" value="Unassembled WGS sequence"/>
</dbReference>
<keyword evidence="2" id="KW-1185">Reference proteome</keyword>
<name>A0AAV4QJL0_CAEEX</name>
<protein>
    <recommendedName>
        <fullName evidence="3">Maturase K</fullName>
    </recommendedName>
</protein>